<sequence length="169" mass="19228">MTKKITIPYFPAGLKYTSPILFFVGLYLLAIGHPVWGVVLILLTAVILTTRYVTEIDLQKKVCNDYIAMLGIPFSKEVKKFNAVDRILITKGNHAQNVQTRIQSRTMSWSDYTGTLLFDDGETLDLLTRNDKKELLLGVKEFADFLSVGVEDHSTSHHYWVDFSQVVKE</sequence>
<dbReference type="OrthoDB" id="9826807at2"/>
<keyword evidence="1" id="KW-0472">Membrane</keyword>
<evidence type="ECO:0000256" key="1">
    <source>
        <dbReference type="SAM" id="Phobius"/>
    </source>
</evidence>
<proteinExistence type="predicted"/>
<keyword evidence="1" id="KW-1133">Transmembrane helix</keyword>
<gene>
    <name evidence="2" type="ORF">SAMN04488109_4042</name>
</gene>
<dbReference type="STRING" id="947013.SAMN04488109_4042"/>
<dbReference type="RefSeq" id="WP_073137620.1">
    <property type="nucleotide sequence ID" value="NZ_FQWQ01000003.1"/>
</dbReference>
<feature type="transmembrane region" description="Helical" evidence="1">
    <location>
        <begin position="20"/>
        <end position="48"/>
    </location>
</feature>
<protein>
    <submittedName>
        <fullName evidence="2">Uncharacterized protein</fullName>
    </submittedName>
</protein>
<accession>A0A1M5TF87</accession>
<evidence type="ECO:0000313" key="2">
    <source>
        <dbReference type="EMBL" id="SHH49348.1"/>
    </source>
</evidence>
<name>A0A1M5TF87_9BACT</name>
<dbReference type="EMBL" id="FQWQ01000003">
    <property type="protein sequence ID" value="SHH49348.1"/>
    <property type="molecule type" value="Genomic_DNA"/>
</dbReference>
<reference evidence="2 3" key="1">
    <citation type="submission" date="2016-11" db="EMBL/GenBank/DDBJ databases">
        <authorList>
            <person name="Jaros S."/>
            <person name="Januszkiewicz K."/>
            <person name="Wedrychowicz H."/>
        </authorList>
    </citation>
    <scope>NUCLEOTIDE SEQUENCE [LARGE SCALE GENOMIC DNA]</scope>
    <source>
        <strain evidence="2 3">DSM 24574</strain>
    </source>
</reference>
<dbReference type="Proteomes" id="UP000184212">
    <property type="component" value="Unassembled WGS sequence"/>
</dbReference>
<keyword evidence="1" id="KW-0812">Transmembrane</keyword>
<organism evidence="2 3">
    <name type="scientific">Chryseolinea serpens</name>
    <dbReference type="NCBI Taxonomy" id="947013"/>
    <lineage>
        <taxon>Bacteria</taxon>
        <taxon>Pseudomonadati</taxon>
        <taxon>Bacteroidota</taxon>
        <taxon>Cytophagia</taxon>
        <taxon>Cytophagales</taxon>
        <taxon>Fulvivirgaceae</taxon>
        <taxon>Chryseolinea</taxon>
    </lineage>
</organism>
<evidence type="ECO:0000313" key="3">
    <source>
        <dbReference type="Proteomes" id="UP000184212"/>
    </source>
</evidence>
<keyword evidence="3" id="KW-1185">Reference proteome</keyword>
<dbReference type="AlphaFoldDB" id="A0A1M5TF87"/>